<dbReference type="InterPro" id="IPR039476">
    <property type="entry name" value="P2CMN_synthase_LarB"/>
</dbReference>
<dbReference type="GO" id="GO:0016787">
    <property type="term" value="F:hydrolase activity"/>
    <property type="evidence" value="ECO:0007669"/>
    <property type="project" value="InterPro"/>
</dbReference>
<dbReference type="AlphaFoldDB" id="A0AAV3T8L3"/>
<dbReference type="EMBL" id="BAAADV010000001">
    <property type="protein sequence ID" value="GAA0669726.1"/>
    <property type="molecule type" value="Genomic_DNA"/>
</dbReference>
<dbReference type="InterPro" id="IPR000031">
    <property type="entry name" value="PurE_dom"/>
</dbReference>
<sequence>MRELLDAVASGEVSPAEAEARLAGYATTDAGRFDAAREQRRGVPEAVYAEGKTAEEVVDMLLAALETTGRGIATRVSDEQVAAVREALDDAGLDADVRWHERSDVLVIHGPEYEPPDVDATVRVVTGGTVDRGPAGEARAIAVEMGATVEMVEDVGVAGIVRLLDRLDELREADVLVVAAGREGALPTVVAGLVDTPVIGLPTASGYGHGGDGEAALAGMLQSCTVLSTVNVDAGFVAGAQAGLIARAIDDNT</sequence>
<keyword evidence="3" id="KW-1185">Reference proteome</keyword>
<evidence type="ECO:0000259" key="1">
    <source>
        <dbReference type="SMART" id="SM01001"/>
    </source>
</evidence>
<dbReference type="PANTHER" id="PTHR43064">
    <property type="entry name" value="PHOSPHORIBOSYLAMINOIMIDAZOLE CARBOXYLASE-RELATED"/>
    <property type="match status" value="1"/>
</dbReference>
<dbReference type="Gene3D" id="3.40.50.1970">
    <property type="match status" value="1"/>
</dbReference>
<dbReference type="Proteomes" id="UP001500420">
    <property type="component" value="Unassembled WGS sequence"/>
</dbReference>
<accession>A0AAV3T8L3</accession>
<comment type="caution">
    <text evidence="2">The sequence shown here is derived from an EMBL/GenBank/DDBJ whole genome shotgun (WGS) entry which is preliminary data.</text>
</comment>
<dbReference type="SUPFAM" id="SSF52255">
    <property type="entry name" value="N5-CAIR mutase (phosphoribosylaminoimidazole carboxylase, PurE)"/>
    <property type="match status" value="1"/>
</dbReference>
<proteinExistence type="predicted"/>
<evidence type="ECO:0000313" key="3">
    <source>
        <dbReference type="Proteomes" id="UP001500420"/>
    </source>
</evidence>
<protein>
    <submittedName>
        <fullName evidence="2">Nickel pincer cofactor biosynthesis protein LarB</fullName>
    </submittedName>
</protein>
<organism evidence="2 3">
    <name type="scientific">Natronoarchaeum mannanilyticum</name>
    <dbReference type="NCBI Taxonomy" id="926360"/>
    <lineage>
        <taxon>Archaea</taxon>
        <taxon>Methanobacteriati</taxon>
        <taxon>Methanobacteriota</taxon>
        <taxon>Stenosarchaea group</taxon>
        <taxon>Halobacteria</taxon>
        <taxon>Halobacteriales</taxon>
        <taxon>Natronoarchaeaceae</taxon>
    </lineage>
</organism>
<gene>
    <name evidence="2" type="primary">larB</name>
    <name evidence="2" type="ORF">GCM10009020_14760</name>
</gene>
<feature type="domain" description="PurE" evidence="1">
    <location>
        <begin position="120"/>
        <end position="251"/>
    </location>
</feature>
<dbReference type="SMART" id="SM01001">
    <property type="entry name" value="AIRC"/>
    <property type="match status" value="1"/>
</dbReference>
<dbReference type="PANTHER" id="PTHR43064:SF1">
    <property type="entry name" value="SLL1489 PROTEIN"/>
    <property type="match status" value="1"/>
</dbReference>
<dbReference type="RefSeq" id="WP_343773299.1">
    <property type="nucleotide sequence ID" value="NZ_BAAADV010000001.1"/>
</dbReference>
<dbReference type="GO" id="GO:0006189">
    <property type="term" value="P:'de novo' IMP biosynthetic process"/>
    <property type="evidence" value="ECO:0007669"/>
    <property type="project" value="InterPro"/>
</dbReference>
<dbReference type="NCBIfam" id="NF033503">
    <property type="entry name" value="LarB"/>
    <property type="match status" value="1"/>
</dbReference>
<name>A0AAV3T8L3_9EURY</name>
<reference evidence="2 3" key="1">
    <citation type="journal article" date="2019" name="Int. J. Syst. Evol. Microbiol.">
        <title>The Global Catalogue of Microorganisms (GCM) 10K type strain sequencing project: providing services to taxonomists for standard genome sequencing and annotation.</title>
        <authorList>
            <consortium name="The Broad Institute Genomics Platform"/>
            <consortium name="The Broad Institute Genome Sequencing Center for Infectious Disease"/>
            <person name="Wu L."/>
            <person name="Ma J."/>
        </authorList>
    </citation>
    <scope>NUCLEOTIDE SEQUENCE [LARGE SCALE GENOMIC DNA]</scope>
    <source>
        <strain evidence="2 3">JCM 16328</strain>
    </source>
</reference>
<dbReference type="Pfam" id="PF00731">
    <property type="entry name" value="AIRC"/>
    <property type="match status" value="1"/>
</dbReference>
<evidence type="ECO:0000313" key="2">
    <source>
        <dbReference type="EMBL" id="GAA0669726.1"/>
    </source>
</evidence>